<dbReference type="Gene3D" id="3.55.50.30">
    <property type="match status" value="1"/>
</dbReference>
<name>A0A1M7E9V9_9GAMM</name>
<gene>
    <name evidence="1" type="ORF">SAMN05660971_01690</name>
</gene>
<protein>
    <submittedName>
        <fullName evidence="1">Type III secretion protein C</fullName>
    </submittedName>
</protein>
<dbReference type="Proteomes" id="UP000184123">
    <property type="component" value="Unassembled WGS sequence"/>
</dbReference>
<organism evidence="1 2">
    <name type="scientific">Halomonas cupida</name>
    <dbReference type="NCBI Taxonomy" id="44933"/>
    <lineage>
        <taxon>Bacteria</taxon>
        <taxon>Pseudomonadati</taxon>
        <taxon>Pseudomonadota</taxon>
        <taxon>Gammaproteobacteria</taxon>
        <taxon>Oceanospirillales</taxon>
        <taxon>Halomonadaceae</taxon>
        <taxon>Halomonas</taxon>
    </lineage>
</organism>
<dbReference type="EMBL" id="FRCA01000003">
    <property type="protein sequence ID" value="SHL88535.1"/>
    <property type="molecule type" value="Genomic_DNA"/>
</dbReference>
<evidence type="ECO:0000313" key="2">
    <source>
        <dbReference type="Proteomes" id="UP000184123"/>
    </source>
</evidence>
<dbReference type="AlphaFoldDB" id="A0A1M7E9V9"/>
<sequence>MPTLIGLIMMMLPITTMATEERVDSSNDWMQREYHYIIVEQDVRDVLSEFGRNLSLPTEVSRDVRGEVRGDIQAGSARDFLEQVCAANDLAWYFDGGVLHVTTRQELTQRTFDLSRVDTDLLMTNLESAGAGDPIQTRLVDGGNALQAWGMEAWIDSVSRHVEHLRRPAPGGRGEVQVFRGSVARSSVE</sequence>
<reference evidence="1 2" key="1">
    <citation type="submission" date="2016-11" db="EMBL/GenBank/DDBJ databases">
        <authorList>
            <person name="Jaros S."/>
            <person name="Januszkiewicz K."/>
            <person name="Wedrychowicz H."/>
        </authorList>
    </citation>
    <scope>NUCLEOTIDE SEQUENCE [LARGE SCALE GENOMIC DNA]</scope>
    <source>
        <strain evidence="1 2">DSM 4740</strain>
    </source>
</reference>
<proteinExistence type="predicted"/>
<accession>A0A1M7E9V9</accession>
<dbReference type="STRING" id="44933.SAMN05660971_01690"/>
<evidence type="ECO:0000313" key="1">
    <source>
        <dbReference type="EMBL" id="SHL88535.1"/>
    </source>
</evidence>